<evidence type="ECO:0000256" key="1">
    <source>
        <dbReference type="ARBA" id="ARBA00010515"/>
    </source>
</evidence>
<dbReference type="OrthoDB" id="128186at2"/>
<evidence type="ECO:0000259" key="5">
    <source>
        <dbReference type="Pfam" id="PF07859"/>
    </source>
</evidence>
<accession>A0A561STX2</accession>
<feature type="active site" evidence="3">
    <location>
        <position position="146"/>
    </location>
</feature>
<keyword evidence="7" id="KW-1185">Reference proteome</keyword>
<comment type="similarity">
    <text evidence="1">Belongs to the 'GDXG' lipolytic enzyme family.</text>
</comment>
<protein>
    <submittedName>
        <fullName evidence="6">Acetyl esterase/lipase</fullName>
    </submittedName>
</protein>
<dbReference type="AlphaFoldDB" id="A0A561STX2"/>
<feature type="domain" description="Alpha/beta hydrolase fold-3" evidence="5">
    <location>
        <begin position="72"/>
        <end position="286"/>
    </location>
</feature>
<dbReference type="GO" id="GO:0004806">
    <property type="term" value="F:triacylglycerol lipase activity"/>
    <property type="evidence" value="ECO:0007669"/>
    <property type="project" value="TreeGrafter"/>
</dbReference>
<evidence type="ECO:0000313" key="6">
    <source>
        <dbReference type="EMBL" id="TWF78310.1"/>
    </source>
</evidence>
<evidence type="ECO:0000313" key="7">
    <source>
        <dbReference type="Proteomes" id="UP000321261"/>
    </source>
</evidence>
<gene>
    <name evidence="6" type="ORF">FHX44_114233</name>
</gene>
<dbReference type="PANTHER" id="PTHR48081:SF30">
    <property type="entry name" value="ACETYL-HYDROLASE LIPR-RELATED"/>
    <property type="match status" value="1"/>
</dbReference>
<dbReference type="Gene3D" id="3.40.50.1820">
    <property type="entry name" value="alpha/beta hydrolase"/>
    <property type="match status" value="1"/>
</dbReference>
<dbReference type="PROSITE" id="PS01174">
    <property type="entry name" value="LIPASE_GDXG_SER"/>
    <property type="match status" value="1"/>
</dbReference>
<feature type="region of interest" description="Disordered" evidence="4">
    <location>
        <begin position="310"/>
        <end position="333"/>
    </location>
</feature>
<reference evidence="6 7" key="1">
    <citation type="submission" date="2019-06" db="EMBL/GenBank/DDBJ databases">
        <title>Sequencing the genomes of 1000 actinobacteria strains.</title>
        <authorList>
            <person name="Klenk H.-P."/>
        </authorList>
    </citation>
    <scope>NUCLEOTIDE SEQUENCE [LARGE SCALE GENOMIC DNA]</scope>
    <source>
        <strain evidence="6 7">DSM 45671</strain>
    </source>
</reference>
<comment type="caution">
    <text evidence="6">The sequence shown here is derived from an EMBL/GenBank/DDBJ whole genome shotgun (WGS) entry which is preliminary data.</text>
</comment>
<keyword evidence="2" id="KW-0378">Hydrolase</keyword>
<dbReference type="Proteomes" id="UP000321261">
    <property type="component" value="Unassembled WGS sequence"/>
</dbReference>
<dbReference type="Pfam" id="PF07859">
    <property type="entry name" value="Abhydrolase_3"/>
    <property type="match status" value="1"/>
</dbReference>
<name>A0A561STX2_9PSEU</name>
<evidence type="ECO:0000256" key="4">
    <source>
        <dbReference type="SAM" id="MobiDB-lite"/>
    </source>
</evidence>
<dbReference type="EMBL" id="VIWU01000001">
    <property type="protein sequence ID" value="TWF78310.1"/>
    <property type="molecule type" value="Genomic_DNA"/>
</dbReference>
<sequence>MRLPRRVVRQLTRGVVRPLLSPRFPLVLRRPLLDVTGRVVPLPRGTRRSRGTLGGVPTERVATREAAGPHQVLYVHGGGYQTGSPASHRALAAHLSRAAGAPVHLPVYRLAPEHPYPAAVDDVVSAYLALRDAGHPPQRIAVAGDSAGGGLVMALVLRLRAAGEELPGSIGLISPWLDLDLTSPLLAVNAGTDAMLDPNWLPDAVDRYLGVAGPRAAGAEQGQIDKRQIDTVLRPLDADLAGLPPVHVIAGGDEVLLGDSDTLVARIRAAGSRVDYLRAEGLWHAFPVFAGMLREADEAVAALGAAMRSDCAGGPASGPSGTTTSTSPAGGSP</sequence>
<dbReference type="PROSITE" id="PS01173">
    <property type="entry name" value="LIPASE_GDXG_HIS"/>
    <property type="match status" value="1"/>
</dbReference>
<dbReference type="PANTHER" id="PTHR48081">
    <property type="entry name" value="AB HYDROLASE SUPERFAMILY PROTEIN C4A8.06C"/>
    <property type="match status" value="1"/>
</dbReference>
<dbReference type="InterPro" id="IPR029058">
    <property type="entry name" value="AB_hydrolase_fold"/>
</dbReference>
<evidence type="ECO:0000256" key="3">
    <source>
        <dbReference type="PROSITE-ProRule" id="PRU10038"/>
    </source>
</evidence>
<dbReference type="SUPFAM" id="SSF53474">
    <property type="entry name" value="alpha/beta-Hydrolases"/>
    <property type="match status" value="1"/>
</dbReference>
<dbReference type="InterPro" id="IPR013094">
    <property type="entry name" value="AB_hydrolase_3"/>
</dbReference>
<dbReference type="InterPro" id="IPR033140">
    <property type="entry name" value="Lipase_GDXG_put_SER_AS"/>
</dbReference>
<dbReference type="InterPro" id="IPR050300">
    <property type="entry name" value="GDXG_lipolytic_enzyme"/>
</dbReference>
<dbReference type="InterPro" id="IPR002168">
    <property type="entry name" value="Lipase_GDXG_HIS_AS"/>
</dbReference>
<evidence type="ECO:0000256" key="2">
    <source>
        <dbReference type="ARBA" id="ARBA00022801"/>
    </source>
</evidence>
<proteinExistence type="inferred from homology"/>
<organism evidence="6 7">
    <name type="scientific">Pseudonocardia hierapolitana</name>
    <dbReference type="NCBI Taxonomy" id="1128676"/>
    <lineage>
        <taxon>Bacteria</taxon>
        <taxon>Bacillati</taxon>
        <taxon>Actinomycetota</taxon>
        <taxon>Actinomycetes</taxon>
        <taxon>Pseudonocardiales</taxon>
        <taxon>Pseudonocardiaceae</taxon>
        <taxon>Pseudonocardia</taxon>
    </lineage>
</organism>